<feature type="region of interest" description="Disordered" evidence="17">
    <location>
        <begin position="2087"/>
        <end position="2178"/>
    </location>
</feature>
<dbReference type="InterPro" id="IPR049730">
    <property type="entry name" value="SNF2/RAD54-like_C"/>
</dbReference>
<name>A0A9C5Z3T0_9MUSC</name>
<dbReference type="SMART" id="SM00487">
    <property type="entry name" value="DEXDc"/>
    <property type="match status" value="1"/>
</dbReference>
<dbReference type="InterPro" id="IPR001650">
    <property type="entry name" value="Helicase_C-like"/>
</dbReference>
<feature type="region of interest" description="Disordered" evidence="17">
    <location>
        <begin position="2755"/>
        <end position="2823"/>
    </location>
</feature>
<feature type="compositionally biased region" description="Polar residues" evidence="17">
    <location>
        <begin position="1137"/>
        <end position="1154"/>
    </location>
</feature>
<keyword evidence="13" id="KW-0234">DNA repair</keyword>
<feature type="region of interest" description="Disordered" evidence="17">
    <location>
        <begin position="522"/>
        <end position="552"/>
    </location>
</feature>
<dbReference type="CDD" id="cd21865">
    <property type="entry name" value="DEUBAD_NFRKB"/>
    <property type="match status" value="1"/>
</dbReference>
<evidence type="ECO:0000256" key="12">
    <source>
        <dbReference type="ARBA" id="ARBA00023125"/>
    </source>
</evidence>
<dbReference type="PANTHER" id="PTHR45797:SF3">
    <property type="entry name" value="TRANSCRIPTIONAL REGULATOR ATRX HOMOLOG"/>
    <property type="match status" value="1"/>
</dbReference>
<dbReference type="Proteomes" id="UP000092443">
    <property type="component" value="Unplaced"/>
</dbReference>
<dbReference type="RefSeq" id="XP_037892573.1">
    <property type="nucleotide sequence ID" value="XM_038036645.1"/>
</dbReference>
<feature type="region of interest" description="Disordered" evidence="17">
    <location>
        <begin position="26"/>
        <end position="59"/>
    </location>
</feature>
<dbReference type="Gene3D" id="1.10.10.2430">
    <property type="entry name" value="NFRKB winged helix-like domain"/>
    <property type="match status" value="1"/>
</dbReference>
<feature type="compositionally biased region" description="Polar residues" evidence="17">
    <location>
        <begin position="522"/>
        <end position="540"/>
    </location>
</feature>
<feature type="compositionally biased region" description="Acidic residues" evidence="17">
    <location>
        <begin position="47"/>
        <end position="59"/>
    </location>
</feature>
<evidence type="ECO:0000256" key="3">
    <source>
        <dbReference type="ARBA" id="ARBA00007025"/>
    </source>
</evidence>
<dbReference type="InterPro" id="IPR027417">
    <property type="entry name" value="P-loop_NTPase"/>
</dbReference>
<reference evidence="22" key="1">
    <citation type="submission" date="2025-08" db="UniProtKB">
        <authorList>
            <consortium name="RefSeq"/>
        </authorList>
    </citation>
    <scope>IDENTIFICATION</scope>
    <source>
        <tissue evidence="22">Whole body pupa</tissue>
    </source>
</reference>
<evidence type="ECO:0000256" key="4">
    <source>
        <dbReference type="ARBA" id="ARBA00012551"/>
    </source>
</evidence>
<keyword evidence="21" id="KW-1185">Reference proteome</keyword>
<comment type="catalytic activity">
    <reaction evidence="16">
        <text>ATP + H2O = ADP + phosphate + H(+)</text>
        <dbReference type="Rhea" id="RHEA:13065"/>
        <dbReference type="ChEBI" id="CHEBI:15377"/>
        <dbReference type="ChEBI" id="CHEBI:15378"/>
        <dbReference type="ChEBI" id="CHEBI:30616"/>
        <dbReference type="ChEBI" id="CHEBI:43474"/>
        <dbReference type="ChEBI" id="CHEBI:456216"/>
        <dbReference type="EC" id="3.6.4.12"/>
    </reaction>
</comment>
<feature type="region of interest" description="Disordered" evidence="17">
    <location>
        <begin position="1978"/>
        <end position="2066"/>
    </location>
</feature>
<dbReference type="InterPro" id="IPR000330">
    <property type="entry name" value="SNF2_N"/>
</dbReference>
<accession>A0A9C5Z3T0</accession>
<dbReference type="Pfam" id="PF14465">
    <property type="entry name" value="WHD_1st_NFRKB"/>
    <property type="match status" value="1"/>
</dbReference>
<evidence type="ECO:0000256" key="8">
    <source>
        <dbReference type="ARBA" id="ARBA00022763"/>
    </source>
</evidence>
<proteinExistence type="inferred from homology"/>
<evidence type="ECO:0000256" key="6">
    <source>
        <dbReference type="ARBA" id="ARBA00022553"/>
    </source>
</evidence>
<feature type="domain" description="DEUBAD" evidence="20">
    <location>
        <begin position="73"/>
        <end position="195"/>
    </location>
</feature>
<organism evidence="21 22">
    <name type="scientific">Glossina fuscipes</name>
    <dbReference type="NCBI Taxonomy" id="7396"/>
    <lineage>
        <taxon>Eukaryota</taxon>
        <taxon>Metazoa</taxon>
        <taxon>Ecdysozoa</taxon>
        <taxon>Arthropoda</taxon>
        <taxon>Hexapoda</taxon>
        <taxon>Insecta</taxon>
        <taxon>Pterygota</taxon>
        <taxon>Neoptera</taxon>
        <taxon>Endopterygota</taxon>
        <taxon>Diptera</taxon>
        <taxon>Brachycera</taxon>
        <taxon>Muscomorpha</taxon>
        <taxon>Hippoboscoidea</taxon>
        <taxon>Glossinidae</taxon>
        <taxon>Glossina</taxon>
    </lineage>
</organism>
<dbReference type="GO" id="GO:0005634">
    <property type="term" value="C:nucleus"/>
    <property type="evidence" value="ECO:0007669"/>
    <property type="project" value="UniProtKB-SubCell"/>
</dbReference>
<keyword evidence="8" id="KW-0227">DNA damage</keyword>
<feature type="domain" description="Helicase ATP-binding" evidence="18">
    <location>
        <begin position="2422"/>
        <end position="2610"/>
    </location>
</feature>
<feature type="region of interest" description="Disordered" evidence="17">
    <location>
        <begin position="714"/>
        <end position="748"/>
    </location>
</feature>
<feature type="region of interest" description="Disordered" evidence="17">
    <location>
        <begin position="903"/>
        <end position="946"/>
    </location>
</feature>
<dbReference type="InterPro" id="IPR057748">
    <property type="entry name" value="NFRKB_WH_2"/>
</dbReference>
<dbReference type="PROSITE" id="PS51192">
    <property type="entry name" value="HELICASE_ATP_BIND_1"/>
    <property type="match status" value="1"/>
</dbReference>
<dbReference type="GO" id="GO:0005694">
    <property type="term" value="C:chromosome"/>
    <property type="evidence" value="ECO:0007669"/>
    <property type="project" value="UniProtKB-SubCell"/>
</dbReference>
<keyword evidence="5" id="KW-0158">Chromosome</keyword>
<evidence type="ECO:0000256" key="9">
    <source>
        <dbReference type="ARBA" id="ARBA00022801"/>
    </source>
</evidence>
<feature type="compositionally biased region" description="Basic residues" evidence="17">
    <location>
        <begin position="2788"/>
        <end position="2797"/>
    </location>
</feature>
<feature type="region of interest" description="Disordered" evidence="17">
    <location>
        <begin position="1123"/>
        <end position="1154"/>
    </location>
</feature>
<keyword evidence="7" id="KW-0547">Nucleotide-binding</keyword>
<evidence type="ECO:0000259" key="18">
    <source>
        <dbReference type="PROSITE" id="PS51192"/>
    </source>
</evidence>
<dbReference type="GO" id="GO:0016887">
    <property type="term" value="F:ATP hydrolysis activity"/>
    <property type="evidence" value="ECO:0007669"/>
    <property type="project" value="InterPro"/>
</dbReference>
<dbReference type="InterPro" id="IPR038106">
    <property type="entry name" value="NFRKB_winged_sf"/>
</dbReference>
<dbReference type="Gene3D" id="3.40.50.10810">
    <property type="entry name" value="Tandem AAA-ATPase domain"/>
    <property type="match status" value="1"/>
</dbReference>
<evidence type="ECO:0000256" key="14">
    <source>
        <dbReference type="ARBA" id="ARBA00023242"/>
    </source>
</evidence>
<dbReference type="SMART" id="SM00490">
    <property type="entry name" value="HELICc"/>
    <property type="match status" value="1"/>
</dbReference>
<dbReference type="KEGG" id="gfs:119639341"/>
<dbReference type="GO" id="GO:0006281">
    <property type="term" value="P:DNA repair"/>
    <property type="evidence" value="ECO:0007669"/>
    <property type="project" value="UniProtKB-KW"/>
</dbReference>
<dbReference type="Pfam" id="PF25793">
    <property type="entry name" value="WHD_2nd_NFRKB"/>
    <property type="match status" value="1"/>
</dbReference>
<evidence type="ECO:0000313" key="22">
    <source>
        <dbReference type="RefSeq" id="XP_037892573.1"/>
    </source>
</evidence>
<dbReference type="GO" id="GO:0005524">
    <property type="term" value="F:ATP binding"/>
    <property type="evidence" value="ECO:0007669"/>
    <property type="project" value="UniProtKB-KW"/>
</dbReference>
<feature type="compositionally biased region" description="Basic residues" evidence="17">
    <location>
        <begin position="2323"/>
        <end position="2332"/>
    </location>
</feature>
<dbReference type="Pfam" id="PF00176">
    <property type="entry name" value="SNF2-rel_dom"/>
    <property type="match status" value="1"/>
</dbReference>
<feature type="compositionally biased region" description="Basic and acidic residues" evidence="17">
    <location>
        <begin position="927"/>
        <end position="937"/>
    </location>
</feature>
<feature type="domain" description="Helicase C-terminal" evidence="19">
    <location>
        <begin position="2849"/>
        <end position="3027"/>
    </location>
</feature>
<feature type="compositionally biased region" description="Basic residues" evidence="17">
    <location>
        <begin position="912"/>
        <end position="922"/>
    </location>
</feature>
<keyword evidence="6" id="KW-0597">Phosphoprotein</keyword>
<evidence type="ECO:0000256" key="5">
    <source>
        <dbReference type="ARBA" id="ARBA00022454"/>
    </source>
</evidence>
<evidence type="ECO:0000259" key="19">
    <source>
        <dbReference type="PROSITE" id="PS51194"/>
    </source>
</evidence>
<dbReference type="PANTHER" id="PTHR45797">
    <property type="entry name" value="RAD54-LIKE"/>
    <property type="match status" value="1"/>
</dbReference>
<dbReference type="Gene3D" id="3.40.50.300">
    <property type="entry name" value="P-loop containing nucleotide triphosphate hydrolases"/>
    <property type="match status" value="1"/>
</dbReference>
<comment type="subcellular location">
    <subcellularLocation>
        <location evidence="2">Chromosome</location>
    </subcellularLocation>
    <subcellularLocation>
        <location evidence="1">Nucleus</location>
    </subcellularLocation>
</comment>
<evidence type="ECO:0000256" key="13">
    <source>
        <dbReference type="ARBA" id="ARBA00023204"/>
    </source>
</evidence>
<sequence>MSEGKFSESMEVAASQCERNAMLMEENYLSTSSASSDDSSITSSSSDSEDEDNSAEEDSLELAKITKEILSLPRGLCENQNIFYEFFSLDTWRELPVQVQNHLQQFLPRFTHLLPQQLAAVEQTRTISMLFSDELKRFGQSPLATLQRHLEEGNCRPDILKLRQSIAKSKRREQRFRQCEHLSQLAKQLFLSRQRLMQSAYQSAPDAVLKVAQNSVLRPKPAQLYADNKLSAIRARKRFYFEISQMNQQLGFRDEDLSANEGEEDNLTAEELKLELSTSRTSEESGDHLKPTNSIADRCIYSTLFKRQENLDDEDACRAQLKSKVVRLCNRNFRECLREHKRRKLTEPTLPEFETSDIRLRDVCARAQVGGNFKRVLSLGKTPGRKPKHGTVLSTNKDSVVCTGAKADISAESNVKLSEPPALVPIQPLKKAETYQNATSRRDSLSTDANLSLPLMSNSGHVDNIELCMGDSSLLTADNEDFSVLDGEVELQQEEVETFSSTCEETLPAFVISNEVLPNAQEVQQQPSSDAISPGVTTSHPLPKLEPISKSSPLTEANHTKQMKTCNQKIFASPTRCANELIQETHASYFSLIRDFFCATPNHRMRYDELKGKIEVWLRNPITALNEWYSLTDNWSTLLRSAINFLVGDFIGLPEEYVPYIEFKAQINIYQWIGAGRDSDNRLSSLCKTWMEKRRQQSERALPFIQSSEMKMDITSHKSPVENEDSSGGYDSNGGITPPPPPPRCPTSWTVRPATLAEIAEFQRQERARFEQPHKAYTYRMHGYESVVGPVKGIYTPMLALTKARGHSMMVGDRPNFVTILTLVRDATARLPNGEGTRADISELLKCSQYINRDAAENVLQTIVSGALDRMHTEHDPCVRYDPKRKIWIYLHRNRSENEFERLHQQNQGLGKPKKLPSRKTRTTPLKTEDSLSEHKMPTSNFRDSNNGSLISLPALVPSNPIVINSANSRQLQKQISPQQQNVVLTNKCPPVPPLKYNIPHHSISPSGQQQQKSLLKITRSSNLPLTAANTATKQYSFQMPQSKGSAISNEGKNNSIILATPQGLQTVQVATSANNSVVPAEANITNITNSSHQSVAPVTATATLGGKRVALNKPIIINQVNQQSSSGNHSKHAGKSPQQAVKQTQSIQNRTNSQQHGLIMPISLANTMGVGLSQQTSTTLNIQAPTSTASASNKNFIRLVPASGVKSLLSTPTGHIISRQRILTTPNNTVVSSVNNINRIQHPQQQKTPPEFQIVNNKTNSNNIVTINSSGVGSVSGVASVANSPNTSASIVKIPGQAFASLQSKNIIGQQHVMIKGTNTQTSVSGPKPQRLILGNTGTILSATGSQKNIVLQQVPIVSTSGATANISTAPAPTTTTALNKIQTINAANLTPQQQRVLIQNLKQQQQSSNTQPQIQIKTVQIVGGKNPQQPQHQQQSTISAICNQNFTIGTAQQQQIGIAKTLAAVITKDNGAQQQQQQRLPNQPAITRIIKTGPQLKNESSANNVRVVTNTPTKQIISLENLMQKQSGALRIGAGVNPIKVNANVQARAQTHLYQQQRQPQFTIVSVPQSVNNNIITLSGSNMTMGQRVITTQAGQGHVGSSGAVRATQTITSPVGRVLTPGTKVLTTKTMAAHSSSSPSPIRIINAAGQTSNFSLANLQGKQVILATTNKPLMTAVKTQLPLSTQEESTNSIVDSHTVKLQHTNNNVAQAISKTGQVIKASPSITSPSTGGTTAPLQTVIMGNQVLRVQQMPQIITNRLATISNNKAAEISGKQNNTNTNAAAQKTILVSSAGQTLRLQTSTTAAATATTNKNIVIQNSNTQQINNNTSSSSKGFSSQAPNRVVLAVQGGGQIFLSPTFQNSNLNLKALQNMKFVSVTNSNNSNTKVNSITSATITSASTTATTNEQNYLMGKEKTATVATATELQNSENVECNTDNKENSIKTQLNCKDFEETSIELKLNKAKPVAKDPEVLEVLEDDSCNNSNSTKYSDDTLHSATKSSTSLSLSSSTSNLTPSNNNKKIRKRHQKIEEGGEKDDTHQEGEEETDPAKEGRKEAEEPKFCVASNNTTNFKLRIVPLEKLLEKPLPQQQPEEEEASLLRSSENKESKSENIKSKRLPRRSTCKPVAVFDSTESEEDVEVISSSESEKGKHTRKSNLRDKQHIKKPLGPPSPSTVRRCLVKLKRFTLPLNVKQNITNKSKGRKGGNSPTMYGNKEIMFEKPSTSSGRRKEKTSDEEDSDFAFELKISESNHSGDDNEDSDGVAKSSSDSEIMPTRKRRVFRKDSNASDSDFQPEPKEKKKRRRVKRESSDDSDEDEKKGGNKRKHIRKIMRTEDLDVSTKTATKEEEERRRRIEERQKLYNKIYEKQDSVEVTELVLDFDPETKETLLEVDRGLLKKLKPHQVTGVKFMWDACFETIKDAQEKPGSGCILAHCMGLGKTMQIVTLSHTLLTNSRKSNVERVLVITPLSTLNNWAREFKHWMSFARKRNIEIYDMSKYKDKQTRIFKLNEWFEEGGVCILGYDMYRILANEKAKGLRKKQREQLQNSLVNPGADLVICDEGHLLKNEKTSISKAVTRMRTKRRIVLTGTPLQNNLKEYYCMIQFIKPNLLGTYKEYLNRFVNPISNGQYTDSTERDIRLMKHRSHILHKLLEGCIQRRDYSVLAPYLPPKHEYVVYTTLSELQQQLYEHYMVHQRDITSSDLSGKGARLFQDFQELRRIWTHPMNMRINSDSVIRKKVLNNENDSMDDFICDNDDEEEDIGSTSESSVCSSKSFGSAGGAGDTKRKVVKTRNYRKNARELGEVIDGSDSEEVQPPPNDDPSEWWKRFVAEKELNNINHSPKLVILMRLLQECEAIGDKVLVFSQSLQSLDTIEHFLALIDSKTRGHEYEGDVGDFKGFWRVGTDYFRLDGSCSVEQRETMCRKFNDSSNLRARLFLISTRAGGLGINLVSANRVVIFDVSWNPSHDTQSIFRVYRFGQDKPCYIYRLIAMGTMEQKLYERQVAKQATAKRVIDEQQISRHYNQSDLLELYTYELKPSMPREIPILPKDRLFAELLSEHEHLLFKYHEHDSLLENEESENLSEAERKAAWSEYEAEKTRTVQTAQYMAYDRNAYGGQYGNASGSVTSNKIFGFRTDVLLQLLNMKVAKDNPELTQTGILQLVPTYLQQLYTEMNSGDPSMYKELLNLHATLAHPSGMYMNPLLYVNQNPAAAGYFQAGQQPGGNGLVNPMQAPIANIPPHTASGFDPNQVYEID</sequence>
<feature type="compositionally biased region" description="Basic and acidic residues" evidence="17">
    <location>
        <begin position="2345"/>
        <end position="2354"/>
    </location>
</feature>
<dbReference type="GO" id="GO:0003677">
    <property type="term" value="F:DNA binding"/>
    <property type="evidence" value="ECO:0007669"/>
    <property type="project" value="UniProtKB-KW"/>
</dbReference>
<dbReference type="GeneID" id="119639341"/>
<feature type="compositionally biased region" description="Low complexity" evidence="17">
    <location>
        <begin position="30"/>
        <end position="46"/>
    </location>
</feature>
<dbReference type="SUPFAM" id="SSF52540">
    <property type="entry name" value="P-loop containing nucleoside triphosphate hydrolases"/>
    <property type="match status" value="2"/>
</dbReference>
<dbReference type="PROSITE" id="PS51916">
    <property type="entry name" value="DEUBAD"/>
    <property type="match status" value="1"/>
</dbReference>
<feature type="compositionally biased region" description="Basic residues" evidence="17">
    <location>
        <begin position="2153"/>
        <end position="2168"/>
    </location>
</feature>
<feature type="compositionally biased region" description="Low complexity" evidence="17">
    <location>
        <begin position="1998"/>
        <end position="2022"/>
    </location>
</feature>
<keyword evidence="11" id="KW-0067">ATP-binding</keyword>
<evidence type="ECO:0000256" key="10">
    <source>
        <dbReference type="ARBA" id="ARBA00022806"/>
    </source>
</evidence>
<keyword evidence="12" id="KW-0238">DNA-binding</keyword>
<dbReference type="InterPro" id="IPR044574">
    <property type="entry name" value="ARIP4-like"/>
</dbReference>
<dbReference type="InterPro" id="IPR014001">
    <property type="entry name" value="Helicase_ATP-bd"/>
</dbReference>
<evidence type="ECO:0000256" key="15">
    <source>
        <dbReference type="ARBA" id="ARBA00043074"/>
    </source>
</evidence>
<keyword evidence="10" id="KW-0347">Helicase</keyword>
<gene>
    <name evidence="22" type="primary">LOC119639341</name>
</gene>
<feature type="compositionally biased region" description="Basic and acidic residues" evidence="17">
    <location>
        <begin position="2031"/>
        <end position="2063"/>
    </location>
</feature>
<dbReference type="FunFam" id="3.40.50.10810:FF:000011">
    <property type="entry name" value="Transcriptional regulator ATRX homolog"/>
    <property type="match status" value="1"/>
</dbReference>
<protein>
    <recommendedName>
        <fullName evidence="4">DNA helicase</fullName>
        <ecNumber evidence="4">3.6.4.12</ecNumber>
    </recommendedName>
    <alternativeName>
        <fullName evidence="15">X-linked nuclear protein</fullName>
    </alternativeName>
</protein>
<dbReference type="GO" id="GO:0003678">
    <property type="term" value="F:DNA helicase activity"/>
    <property type="evidence" value="ECO:0007669"/>
    <property type="project" value="UniProtKB-EC"/>
</dbReference>
<dbReference type="Pfam" id="PF00271">
    <property type="entry name" value="Helicase_C"/>
    <property type="match status" value="1"/>
</dbReference>
<evidence type="ECO:0000256" key="2">
    <source>
        <dbReference type="ARBA" id="ARBA00004286"/>
    </source>
</evidence>
<dbReference type="GO" id="GO:0140719">
    <property type="term" value="P:constitutive heterochromatin formation"/>
    <property type="evidence" value="ECO:0007669"/>
    <property type="project" value="UniProtKB-ARBA"/>
</dbReference>
<keyword evidence="14" id="KW-0539">Nucleus</keyword>
<feature type="compositionally biased region" description="Low complexity" evidence="17">
    <location>
        <begin position="2764"/>
        <end position="2777"/>
    </location>
</feature>
<dbReference type="CDD" id="cd18793">
    <property type="entry name" value="SF2_C_SNF"/>
    <property type="match status" value="1"/>
</dbReference>
<evidence type="ECO:0000256" key="17">
    <source>
        <dbReference type="SAM" id="MobiDB-lite"/>
    </source>
</evidence>
<dbReference type="InterPro" id="IPR044867">
    <property type="entry name" value="DEUBAD_dom"/>
</dbReference>
<dbReference type="EC" id="3.6.4.12" evidence="4"/>
<keyword evidence="9" id="KW-0378">Hydrolase</keyword>
<dbReference type="InterPro" id="IPR025220">
    <property type="entry name" value="NFRKB_WH_1"/>
</dbReference>
<feature type="compositionally biased region" description="Basic and acidic residues" evidence="17">
    <location>
        <begin position="2105"/>
        <end position="2116"/>
    </location>
</feature>
<evidence type="ECO:0000313" key="21">
    <source>
        <dbReference type="Proteomes" id="UP000092443"/>
    </source>
</evidence>
<feature type="region of interest" description="Disordered" evidence="17">
    <location>
        <begin position="2196"/>
        <end position="2354"/>
    </location>
</feature>
<comment type="similarity">
    <text evidence="3">Belongs to the SNF2/RAD54 helicase family.</text>
</comment>
<dbReference type="PROSITE" id="PS51194">
    <property type="entry name" value="HELICASE_CTER"/>
    <property type="match status" value="1"/>
</dbReference>
<evidence type="ECO:0000256" key="1">
    <source>
        <dbReference type="ARBA" id="ARBA00004123"/>
    </source>
</evidence>
<evidence type="ECO:0000256" key="7">
    <source>
        <dbReference type="ARBA" id="ARBA00022741"/>
    </source>
</evidence>
<dbReference type="InterPro" id="IPR038718">
    <property type="entry name" value="SNF2-like_sf"/>
</dbReference>
<evidence type="ECO:0000259" key="20">
    <source>
        <dbReference type="PROSITE" id="PS51916"/>
    </source>
</evidence>
<evidence type="ECO:0000256" key="11">
    <source>
        <dbReference type="ARBA" id="ARBA00022840"/>
    </source>
</evidence>
<feature type="compositionally biased region" description="Basic and acidic residues" evidence="17">
    <location>
        <begin position="2248"/>
        <end position="2257"/>
    </location>
</feature>
<evidence type="ECO:0000256" key="16">
    <source>
        <dbReference type="ARBA" id="ARBA00047995"/>
    </source>
</evidence>